<feature type="transmembrane region" description="Helical" evidence="3">
    <location>
        <begin position="411"/>
        <end position="430"/>
    </location>
</feature>
<proteinExistence type="inferred from homology"/>
<sequence>MKSWLKMIKDLTLRPHTRRIRKPPVLPIDQEREKPLSYKIIREELEKSSDIVFREFSLRAQEEIPCELVVVDGLIDKSILNDFILRVLMVDLQLDPDIKKLTQNNIIDNVLIRLAPANEIKKIDKMGEALDGILSGDAVLFFENLSEALVIGARGWASRAVSEPQIESSIRGPQEGFTETLRTNTSLLRRRIKHPSLRIVSLKLGDLTHTDVVVCYVDKIVNSDVLSEVLRRLSRIKVDGVVAGDSIEEMIEDSPYSSFPTVYHTERPDVITANLLEGRVAIMADGTPTALLVPITLSKLMQVNEDYYERAMIIILIRFVRYLGATVSVLAPSIYIAVTTFHQEILPTSLALSIAAGREGVPFPALGEALLMTLSLEILQEAGLRLPKPVGQTIGIVGALVIGDAAVKASLVSPLMVIVIGITAVASYTIPAYDLGIAVRLIRFPLMLLAGTMGFYGVGVGLYAGLIHVLSIRSFGVPYLSPIAPLRIRALLQDTFARAPWWAMKRRPELIDVEDPNSSSGGTK</sequence>
<gene>
    <name evidence="4" type="ORF">DESME_00125</name>
</gene>
<dbReference type="PANTHER" id="PTHR22550">
    <property type="entry name" value="SPORE GERMINATION PROTEIN"/>
    <property type="match status" value="1"/>
</dbReference>
<evidence type="ECO:0000313" key="4">
    <source>
        <dbReference type="EMBL" id="AHF05685.1"/>
    </source>
</evidence>
<dbReference type="KEGG" id="dmt:DESME_00125"/>
<keyword evidence="2 3" id="KW-0472">Membrane</keyword>
<dbReference type="InterPro" id="IPR050768">
    <property type="entry name" value="UPF0353/GerABKA_families"/>
</dbReference>
<accession>W0E4D3</accession>
<comment type="similarity">
    <text evidence="1">Belongs to the GerABKA family.</text>
</comment>
<evidence type="ECO:0000313" key="5">
    <source>
        <dbReference type="Proteomes" id="UP000010847"/>
    </source>
</evidence>
<protein>
    <submittedName>
        <fullName evidence="4">Spore germination protein KA</fullName>
    </submittedName>
</protein>
<dbReference type="Pfam" id="PF03323">
    <property type="entry name" value="GerA"/>
    <property type="match status" value="1"/>
</dbReference>
<dbReference type="STRING" id="871968.DESME_00125"/>
<evidence type="ECO:0000256" key="3">
    <source>
        <dbReference type="SAM" id="Phobius"/>
    </source>
</evidence>
<dbReference type="PIRSF" id="PIRSF005690">
    <property type="entry name" value="GerBA"/>
    <property type="match status" value="1"/>
</dbReference>
<dbReference type="GO" id="GO:0016020">
    <property type="term" value="C:membrane"/>
    <property type="evidence" value="ECO:0007669"/>
    <property type="project" value="InterPro"/>
</dbReference>
<evidence type="ECO:0000256" key="1">
    <source>
        <dbReference type="ARBA" id="ARBA00005278"/>
    </source>
</evidence>
<keyword evidence="5" id="KW-1185">Reference proteome</keyword>
<dbReference type="GO" id="GO:0009847">
    <property type="term" value="P:spore germination"/>
    <property type="evidence" value="ECO:0007669"/>
    <property type="project" value="InterPro"/>
</dbReference>
<dbReference type="HOGENOM" id="CLU_021639_4_1_9"/>
<dbReference type="Proteomes" id="UP000010847">
    <property type="component" value="Chromosome"/>
</dbReference>
<keyword evidence="3" id="KW-0812">Transmembrane</keyword>
<dbReference type="InterPro" id="IPR004995">
    <property type="entry name" value="Spore_Ger"/>
</dbReference>
<dbReference type="PANTHER" id="PTHR22550:SF5">
    <property type="entry name" value="LEUCINE ZIPPER PROTEIN 4"/>
    <property type="match status" value="1"/>
</dbReference>
<feature type="transmembrane region" description="Helical" evidence="3">
    <location>
        <begin position="319"/>
        <end position="341"/>
    </location>
</feature>
<reference evidence="4 5" key="1">
    <citation type="submission" date="2013-12" db="EMBL/GenBank/DDBJ databases">
        <authorList>
            <consortium name="DOE Joint Genome Institute"/>
            <person name="Smidt H."/>
            <person name="Huntemann M."/>
            <person name="Han J."/>
            <person name="Chen A."/>
            <person name="Kyrpides N."/>
            <person name="Mavromatis K."/>
            <person name="Markowitz V."/>
            <person name="Palaniappan K."/>
            <person name="Ivanova N."/>
            <person name="Schaumberg A."/>
            <person name="Pati A."/>
            <person name="Liolios K."/>
            <person name="Nordberg H.P."/>
            <person name="Cantor M.N."/>
            <person name="Hua S.X."/>
            <person name="Woyke T."/>
        </authorList>
    </citation>
    <scope>NUCLEOTIDE SEQUENCE [LARGE SCALE GENOMIC DNA]</scope>
    <source>
        <strain evidence="5">DSM 15288</strain>
    </source>
</reference>
<dbReference type="eggNOG" id="COG0697">
    <property type="taxonomic scope" value="Bacteria"/>
</dbReference>
<keyword evidence="3" id="KW-1133">Transmembrane helix</keyword>
<feature type="transmembrane region" description="Helical" evidence="3">
    <location>
        <begin position="442"/>
        <end position="466"/>
    </location>
</feature>
<dbReference type="EMBL" id="CP007032">
    <property type="protein sequence ID" value="AHF05685.1"/>
    <property type="molecule type" value="Genomic_DNA"/>
</dbReference>
<organism evidence="4 5">
    <name type="scientific">Desulfitobacterium metallireducens DSM 15288</name>
    <dbReference type="NCBI Taxonomy" id="871968"/>
    <lineage>
        <taxon>Bacteria</taxon>
        <taxon>Bacillati</taxon>
        <taxon>Bacillota</taxon>
        <taxon>Clostridia</taxon>
        <taxon>Eubacteriales</taxon>
        <taxon>Desulfitobacteriaceae</taxon>
        <taxon>Desulfitobacterium</taxon>
    </lineage>
</organism>
<name>W0E4D3_9FIRM</name>
<dbReference type="AlphaFoldDB" id="W0E4D3"/>
<evidence type="ECO:0000256" key="2">
    <source>
        <dbReference type="ARBA" id="ARBA00023136"/>
    </source>
</evidence>